<dbReference type="InterPro" id="IPR004027">
    <property type="entry name" value="SEC_C_motif"/>
</dbReference>
<dbReference type="PATRIC" id="fig|1440763.5.peg.587"/>
<dbReference type="Pfam" id="PF02810">
    <property type="entry name" value="SEC-C"/>
    <property type="match status" value="1"/>
</dbReference>
<sequence length="232" mass="25672">MQMSETKLGRLDDLLASTNRYSLEALDGLFSAALVGPIDVDVDDCVAVLELGGATPWSSEAEASEADGLMREFWQVIAARVAADPKVLGEESLPFIDSPEEFDEIDDISTYTGDFPIASDWAIGFRFALNEWGEAWDEWMDESLYPFMGMLMTLSADQTEATPDMPALPLPSFEERMGLLNEIPFQLAKLYRRRHPDHGKTLRRDPSKVGRNDPCSCGSGKKYKKCCGSGEA</sequence>
<evidence type="ECO:0000256" key="1">
    <source>
        <dbReference type="SAM" id="MobiDB-lite"/>
    </source>
</evidence>
<dbReference type="SUPFAM" id="SSF101327">
    <property type="entry name" value="YgfB-like"/>
    <property type="match status" value="1"/>
</dbReference>
<feature type="region of interest" description="Disordered" evidence="1">
    <location>
        <begin position="197"/>
        <end position="232"/>
    </location>
</feature>
<gene>
    <name evidence="2" type="ORF">BJI69_05335</name>
</gene>
<evidence type="ECO:0000313" key="2">
    <source>
        <dbReference type="EMBL" id="APG03393.1"/>
    </source>
</evidence>
<organism evidence="2 3">
    <name type="scientific">Luteibacter rhizovicinus DSM 16549</name>
    <dbReference type="NCBI Taxonomy" id="1440763"/>
    <lineage>
        <taxon>Bacteria</taxon>
        <taxon>Pseudomonadati</taxon>
        <taxon>Pseudomonadota</taxon>
        <taxon>Gammaproteobacteria</taxon>
        <taxon>Lysobacterales</taxon>
        <taxon>Rhodanobacteraceae</taxon>
        <taxon>Luteibacter</taxon>
    </lineage>
</organism>
<dbReference type="EMBL" id="CP017480">
    <property type="protein sequence ID" value="APG03393.1"/>
    <property type="molecule type" value="Genomic_DNA"/>
</dbReference>
<protein>
    <submittedName>
        <fullName evidence="2">Uncharacterized protein</fullName>
    </submittedName>
</protein>
<feature type="compositionally biased region" description="Low complexity" evidence="1">
    <location>
        <begin position="215"/>
        <end position="232"/>
    </location>
</feature>
<dbReference type="InterPro" id="IPR011978">
    <property type="entry name" value="YgfB-like"/>
</dbReference>
<evidence type="ECO:0000313" key="3">
    <source>
        <dbReference type="Proteomes" id="UP000182987"/>
    </source>
</evidence>
<reference evidence="3" key="1">
    <citation type="submission" date="2016-09" db="EMBL/GenBank/DDBJ databases">
        <authorList>
            <person name="Lysoe E."/>
        </authorList>
    </citation>
    <scope>NUCLEOTIDE SEQUENCE [LARGE SCALE GENOMIC DNA]</scope>
    <source>
        <strain evidence="3">LJ96T</strain>
    </source>
</reference>
<dbReference type="PANTHER" id="PTHR33747:SF1">
    <property type="entry name" value="ADENYLATE CYCLASE-ASSOCIATED CAP C-TERMINAL DOMAIN-CONTAINING PROTEIN"/>
    <property type="match status" value="1"/>
</dbReference>
<proteinExistence type="predicted"/>
<keyword evidence="3" id="KW-1185">Reference proteome</keyword>
<name>A0A0G9HEH5_9GAMM</name>
<dbReference type="InterPro" id="IPR036255">
    <property type="entry name" value="YgfB-like_sf"/>
</dbReference>
<dbReference type="NCBIfam" id="TIGR02292">
    <property type="entry name" value="ygfB_yecA"/>
    <property type="match status" value="1"/>
</dbReference>
<feature type="compositionally biased region" description="Basic and acidic residues" evidence="1">
    <location>
        <begin position="198"/>
        <end position="211"/>
    </location>
</feature>
<dbReference type="PANTHER" id="PTHR33747">
    <property type="entry name" value="UPF0225 PROTEIN SCO1677"/>
    <property type="match status" value="1"/>
</dbReference>
<dbReference type="STRING" id="1440763.BJI69_05335"/>
<dbReference type="OrthoDB" id="570299at2"/>
<dbReference type="Pfam" id="PF03695">
    <property type="entry name" value="UPF0149"/>
    <property type="match status" value="1"/>
</dbReference>
<dbReference type="AlphaFoldDB" id="A0A0G9HEH5"/>
<dbReference type="KEGG" id="lrz:BJI69_05335"/>
<dbReference type="Gene3D" id="3.10.450.50">
    <property type="match status" value="1"/>
</dbReference>
<dbReference type="Proteomes" id="UP000182987">
    <property type="component" value="Chromosome"/>
</dbReference>
<accession>A0A0G9HEH5</accession>
<dbReference type="SUPFAM" id="SSF103642">
    <property type="entry name" value="Sec-C motif"/>
    <property type="match status" value="1"/>
</dbReference>